<dbReference type="Pfam" id="PF01743">
    <property type="entry name" value="PolyA_pol"/>
    <property type="match status" value="1"/>
</dbReference>
<dbReference type="SUPFAM" id="SSF81891">
    <property type="entry name" value="Poly A polymerase C-terminal region-like"/>
    <property type="match status" value="1"/>
</dbReference>
<dbReference type="CDD" id="cd05398">
    <property type="entry name" value="NT_ClassII-CCAase"/>
    <property type="match status" value="1"/>
</dbReference>
<protein>
    <submittedName>
        <fullName evidence="12">CCA-adding enzyme</fullName>
        <ecNumber evidence="12">2.7.7.72</ecNumber>
    </submittedName>
</protein>
<dbReference type="NCBIfam" id="TIGR02692">
    <property type="entry name" value="tRNA_CCA_actino"/>
    <property type="match status" value="1"/>
</dbReference>
<dbReference type="AlphaFoldDB" id="A0A7Z9A6A7"/>
<dbReference type="Gene3D" id="3.30.460.10">
    <property type="entry name" value="Beta Polymerase, domain 2"/>
    <property type="match status" value="1"/>
</dbReference>
<dbReference type="GO" id="GO:0004810">
    <property type="term" value="F:CCA tRNA nucleotidyltransferase activity"/>
    <property type="evidence" value="ECO:0007669"/>
    <property type="project" value="UniProtKB-EC"/>
</dbReference>
<evidence type="ECO:0000313" key="13">
    <source>
        <dbReference type="Proteomes" id="UP000282386"/>
    </source>
</evidence>
<dbReference type="PANTHER" id="PTHR47545:SF1">
    <property type="entry name" value="MULTIFUNCTIONAL CCA PROTEIN"/>
    <property type="match status" value="1"/>
</dbReference>
<evidence type="ECO:0000256" key="2">
    <source>
        <dbReference type="ARBA" id="ARBA00022679"/>
    </source>
</evidence>
<keyword evidence="9" id="KW-0460">Magnesium</keyword>
<evidence type="ECO:0000256" key="8">
    <source>
        <dbReference type="ARBA" id="ARBA00022840"/>
    </source>
</evidence>
<evidence type="ECO:0000256" key="9">
    <source>
        <dbReference type="ARBA" id="ARBA00022842"/>
    </source>
</evidence>
<dbReference type="Gene3D" id="1.10.3090.10">
    <property type="entry name" value="cca-adding enzyme, domain 2"/>
    <property type="match status" value="1"/>
</dbReference>
<name>A0A7Z9A6A7_9MICC</name>
<dbReference type="SUPFAM" id="SSF81301">
    <property type="entry name" value="Nucleotidyltransferase"/>
    <property type="match status" value="1"/>
</dbReference>
<dbReference type="GO" id="GO:0003723">
    <property type="term" value="F:RNA binding"/>
    <property type="evidence" value="ECO:0007669"/>
    <property type="project" value="UniProtKB-KW"/>
</dbReference>
<comment type="cofactor">
    <cofactor evidence="1">
        <name>Mg(2+)</name>
        <dbReference type="ChEBI" id="CHEBI:18420"/>
    </cofactor>
</comment>
<sequence>MSQKIDVLSKFPDAAQLGELYRRAGFELYLVGGIVRDQLRDTPGDFTDFDLTTDATPAESEQILRVWGEHVWDIGKEYGTISARKNGAVYEVTTYRAEVYASDSRKPTVEFGTDLRADLVRRDFTMNAMAASLPSGEVVDLFGGAKDLAEGVLRTPRSPQDSFSEDPLRMMRAARFAARFNLQVAPDVFEAMRQMASRIEIISAERVRDELVKLICADYPRVGLNLLVESGLADYVLPELPALRMEIDPAHHHKDVYGHSLKVMEQAIEKETGADGPCPKPDFVLRFAALLHDIGKPKTRRFEKDGSVSFLHHEVVGAKLVKKRMRCLRFDNDTISAVARLVELHMRFYGYREAGWTDSAVRRYVRDAGEQLQRLHRLSRSDVTTRNKRMARSLAQAYDDLERRIEELAAQEQLDAMRPELDGEQIMAVLGVKPGPVVGQAYKFLLNLRLDEGELGEEEATRRLLTWWGEHSESGL</sequence>
<dbReference type="PANTHER" id="PTHR47545">
    <property type="entry name" value="MULTIFUNCTIONAL CCA PROTEIN"/>
    <property type="match status" value="1"/>
</dbReference>
<evidence type="ECO:0000256" key="10">
    <source>
        <dbReference type="ARBA" id="ARBA00022884"/>
    </source>
</evidence>
<dbReference type="CDD" id="cd00077">
    <property type="entry name" value="HDc"/>
    <property type="match status" value="1"/>
</dbReference>
<dbReference type="InterPro" id="IPR032828">
    <property type="entry name" value="PolyA_RNA-bd"/>
</dbReference>
<evidence type="ECO:0000256" key="4">
    <source>
        <dbReference type="ARBA" id="ARBA00022695"/>
    </source>
</evidence>
<dbReference type="Proteomes" id="UP000282386">
    <property type="component" value="Chromosome"/>
</dbReference>
<reference evidence="12 13" key="1">
    <citation type="submission" date="2018-12" db="EMBL/GenBank/DDBJ databases">
        <authorList>
            <consortium name="Pathogen Informatics"/>
        </authorList>
    </citation>
    <scope>NUCLEOTIDE SEQUENCE [LARGE SCALE GENOMIC DNA]</scope>
    <source>
        <strain evidence="12 13">NCTC10207</strain>
    </source>
</reference>
<evidence type="ECO:0000256" key="6">
    <source>
        <dbReference type="ARBA" id="ARBA00022741"/>
    </source>
</evidence>
<accession>A0A7Z9A6A7</accession>
<dbReference type="InterPro" id="IPR003607">
    <property type="entry name" value="HD/PDEase_dom"/>
</dbReference>
<dbReference type="Pfam" id="PF12627">
    <property type="entry name" value="PolyA_pol_RNAbd"/>
    <property type="match status" value="1"/>
</dbReference>
<evidence type="ECO:0000256" key="5">
    <source>
        <dbReference type="ARBA" id="ARBA00022723"/>
    </source>
</evidence>
<organism evidence="12 13">
    <name type="scientific">Rothia aeria</name>
    <dbReference type="NCBI Taxonomy" id="172042"/>
    <lineage>
        <taxon>Bacteria</taxon>
        <taxon>Bacillati</taxon>
        <taxon>Actinomycetota</taxon>
        <taxon>Actinomycetes</taxon>
        <taxon>Micrococcales</taxon>
        <taxon>Micrococcaceae</taxon>
        <taxon>Rothia</taxon>
    </lineage>
</organism>
<keyword evidence="2 12" id="KW-0808">Transferase</keyword>
<dbReference type="InterPro" id="IPR006675">
    <property type="entry name" value="HDIG_dom"/>
</dbReference>
<dbReference type="GO" id="GO:0046872">
    <property type="term" value="F:metal ion binding"/>
    <property type="evidence" value="ECO:0007669"/>
    <property type="project" value="UniProtKB-KW"/>
</dbReference>
<dbReference type="InterPro" id="IPR002646">
    <property type="entry name" value="PolA_pol_head_dom"/>
</dbReference>
<keyword evidence="3" id="KW-0819">tRNA processing</keyword>
<dbReference type="NCBIfam" id="TIGR00277">
    <property type="entry name" value="HDIG"/>
    <property type="match status" value="1"/>
</dbReference>
<evidence type="ECO:0000259" key="11">
    <source>
        <dbReference type="SMART" id="SM00471"/>
    </source>
</evidence>
<keyword evidence="10" id="KW-0694">RNA-binding</keyword>
<dbReference type="RefSeq" id="WP_126500797.1">
    <property type="nucleotide sequence ID" value="NZ_CAUOLR010000011.1"/>
</dbReference>
<gene>
    <name evidence="12" type="primary">cca</name>
    <name evidence="12" type="ORF">NCTC10207_02414</name>
</gene>
<keyword evidence="6" id="KW-0547">Nucleotide-binding</keyword>
<keyword evidence="7" id="KW-0692">RNA repair</keyword>
<keyword evidence="4 12" id="KW-0548">Nucleotidyltransferase</keyword>
<dbReference type="InterPro" id="IPR014065">
    <property type="entry name" value="tRNA_adenylyltransferase"/>
</dbReference>
<dbReference type="SMART" id="SM00471">
    <property type="entry name" value="HDc"/>
    <property type="match status" value="1"/>
</dbReference>
<dbReference type="GO" id="GO:0008033">
    <property type="term" value="P:tRNA processing"/>
    <property type="evidence" value="ECO:0007669"/>
    <property type="project" value="UniProtKB-KW"/>
</dbReference>
<dbReference type="EC" id="2.7.7.72" evidence="12"/>
<evidence type="ECO:0000256" key="1">
    <source>
        <dbReference type="ARBA" id="ARBA00001946"/>
    </source>
</evidence>
<dbReference type="InterPro" id="IPR006674">
    <property type="entry name" value="HD_domain"/>
</dbReference>
<feature type="domain" description="HD/PDEase" evidence="11">
    <location>
        <begin position="252"/>
        <end position="354"/>
    </location>
</feature>
<dbReference type="EMBL" id="LR134479">
    <property type="protein sequence ID" value="VEI25094.1"/>
    <property type="molecule type" value="Genomic_DNA"/>
</dbReference>
<evidence type="ECO:0000313" key="12">
    <source>
        <dbReference type="EMBL" id="VEI25094.1"/>
    </source>
</evidence>
<evidence type="ECO:0000256" key="3">
    <source>
        <dbReference type="ARBA" id="ARBA00022694"/>
    </source>
</evidence>
<dbReference type="InterPro" id="IPR050124">
    <property type="entry name" value="tRNA_CCA-adding_enzyme"/>
</dbReference>
<keyword evidence="8" id="KW-0067">ATP-binding</keyword>
<proteinExistence type="predicted"/>
<dbReference type="Pfam" id="PF01966">
    <property type="entry name" value="HD"/>
    <property type="match status" value="1"/>
</dbReference>
<dbReference type="GO" id="GO:0005524">
    <property type="term" value="F:ATP binding"/>
    <property type="evidence" value="ECO:0007669"/>
    <property type="project" value="UniProtKB-KW"/>
</dbReference>
<dbReference type="InterPro" id="IPR043519">
    <property type="entry name" value="NT_sf"/>
</dbReference>
<dbReference type="GO" id="GO:0042245">
    <property type="term" value="P:RNA repair"/>
    <property type="evidence" value="ECO:0007669"/>
    <property type="project" value="UniProtKB-KW"/>
</dbReference>
<keyword evidence="5" id="KW-0479">Metal-binding</keyword>
<evidence type="ECO:0000256" key="7">
    <source>
        <dbReference type="ARBA" id="ARBA00022800"/>
    </source>
</evidence>